<keyword evidence="5" id="KW-1133">Transmembrane helix</keyword>
<keyword evidence="5" id="KW-0812">Transmembrane</keyword>
<dbReference type="NCBIfam" id="NF037959">
    <property type="entry name" value="MFS_SpdSyn"/>
    <property type="match status" value="2"/>
</dbReference>
<keyword evidence="5" id="KW-0472">Membrane</keyword>
<evidence type="ECO:0000256" key="2">
    <source>
        <dbReference type="ARBA" id="ARBA00022679"/>
    </source>
</evidence>
<dbReference type="EMBL" id="SRMF01000007">
    <property type="protein sequence ID" value="TGG91780.1"/>
    <property type="molecule type" value="Genomic_DNA"/>
</dbReference>
<evidence type="ECO:0000256" key="3">
    <source>
        <dbReference type="ARBA" id="ARBA00023115"/>
    </source>
</evidence>
<evidence type="ECO:0000256" key="5">
    <source>
        <dbReference type="SAM" id="Phobius"/>
    </source>
</evidence>
<feature type="transmembrane region" description="Helical" evidence="5">
    <location>
        <begin position="193"/>
        <end position="211"/>
    </location>
</feature>
<protein>
    <recommendedName>
        <fullName evidence="6">PABS domain-containing protein</fullName>
    </recommendedName>
</protein>
<feature type="transmembrane region" description="Helical" evidence="5">
    <location>
        <begin position="164"/>
        <end position="187"/>
    </location>
</feature>
<dbReference type="PROSITE" id="PS51006">
    <property type="entry name" value="PABS_2"/>
    <property type="match status" value="1"/>
</dbReference>
<dbReference type="SUPFAM" id="SSF103473">
    <property type="entry name" value="MFS general substrate transporter"/>
    <property type="match status" value="1"/>
</dbReference>
<dbReference type="SUPFAM" id="SSF53335">
    <property type="entry name" value="S-adenosyl-L-methionine-dependent methyltransferases"/>
    <property type="match status" value="1"/>
</dbReference>
<dbReference type="InterPro" id="IPR029063">
    <property type="entry name" value="SAM-dependent_MTases_sf"/>
</dbReference>
<evidence type="ECO:0000256" key="4">
    <source>
        <dbReference type="PROSITE-ProRule" id="PRU00354"/>
    </source>
</evidence>
<feature type="transmembrane region" description="Helical" evidence="5">
    <location>
        <begin position="232"/>
        <end position="254"/>
    </location>
</feature>
<feature type="transmembrane region" description="Helical" evidence="5">
    <location>
        <begin position="266"/>
        <end position="288"/>
    </location>
</feature>
<reference evidence="7 8" key="1">
    <citation type="submission" date="2019-04" db="EMBL/GenBank/DDBJ databases">
        <title>Natronospirillum operosus gen. nov., sp. nov., a haloalkaliphilic satellite isolated from decaying biomass of laboratory culture of cyanobacterium Geitlerinema sp. and proposal of Natronospirillaceae fam. nov. and Saccharospirillaceae fam. nov.</title>
        <authorList>
            <person name="Kevbrin V."/>
            <person name="Boltyanskaya Y."/>
            <person name="Koziaeva V."/>
            <person name="Grouzdev D.S."/>
            <person name="Park M."/>
            <person name="Cho J."/>
        </authorList>
    </citation>
    <scope>NUCLEOTIDE SEQUENCE [LARGE SCALE GENOMIC DNA]</scope>
    <source>
        <strain evidence="7 8">G-116</strain>
    </source>
</reference>
<comment type="similarity">
    <text evidence="1">Belongs to the spermidine/spermine synthase family.</text>
</comment>
<dbReference type="AlphaFoldDB" id="A0A4Z0WBD5"/>
<dbReference type="GO" id="GO:0006596">
    <property type="term" value="P:polyamine biosynthetic process"/>
    <property type="evidence" value="ECO:0007669"/>
    <property type="project" value="UniProtKB-UniRule"/>
</dbReference>
<dbReference type="Proteomes" id="UP000297475">
    <property type="component" value="Unassembled WGS sequence"/>
</dbReference>
<dbReference type="Gene3D" id="3.40.50.150">
    <property type="entry name" value="Vaccinia Virus protein VP39"/>
    <property type="match status" value="1"/>
</dbReference>
<gene>
    <name evidence="7" type="ORF">E4656_15465</name>
</gene>
<evidence type="ECO:0000313" key="7">
    <source>
        <dbReference type="EMBL" id="TGG91780.1"/>
    </source>
</evidence>
<keyword evidence="2 4" id="KW-0808">Transferase</keyword>
<feature type="transmembrane region" description="Helical" evidence="5">
    <location>
        <begin position="125"/>
        <end position="143"/>
    </location>
</feature>
<keyword evidence="3 4" id="KW-0620">Polyamine biosynthesis</keyword>
<feature type="transmembrane region" description="Helical" evidence="5">
    <location>
        <begin position="412"/>
        <end position="429"/>
    </location>
</feature>
<proteinExistence type="inferred from homology"/>
<keyword evidence="8" id="KW-1185">Reference proteome</keyword>
<feature type="transmembrane region" description="Helical" evidence="5">
    <location>
        <begin position="441"/>
        <end position="461"/>
    </location>
</feature>
<evidence type="ECO:0000313" key="8">
    <source>
        <dbReference type="Proteomes" id="UP000297475"/>
    </source>
</evidence>
<organism evidence="7 8">
    <name type="scientific">Natronospirillum operosum</name>
    <dbReference type="NCBI Taxonomy" id="2759953"/>
    <lineage>
        <taxon>Bacteria</taxon>
        <taxon>Pseudomonadati</taxon>
        <taxon>Pseudomonadota</taxon>
        <taxon>Gammaproteobacteria</taxon>
        <taxon>Oceanospirillales</taxon>
        <taxon>Natronospirillaceae</taxon>
        <taxon>Natronospirillum</taxon>
    </lineage>
</organism>
<dbReference type="CDD" id="cd02440">
    <property type="entry name" value="AdoMet_MTases"/>
    <property type="match status" value="1"/>
</dbReference>
<dbReference type="Pfam" id="PF01564">
    <property type="entry name" value="Spermine_synth"/>
    <property type="match status" value="1"/>
</dbReference>
<dbReference type="GO" id="GO:0016740">
    <property type="term" value="F:transferase activity"/>
    <property type="evidence" value="ECO:0007669"/>
    <property type="project" value="UniProtKB-UniRule"/>
</dbReference>
<dbReference type="PANTHER" id="PTHR43317">
    <property type="entry name" value="THERMOSPERMINE SYNTHASE ACAULIS5"/>
    <property type="match status" value="1"/>
</dbReference>
<dbReference type="InterPro" id="IPR030374">
    <property type="entry name" value="PABS"/>
</dbReference>
<dbReference type="OrthoDB" id="5516475at2"/>
<feature type="transmembrane region" description="Helical" evidence="5">
    <location>
        <begin position="343"/>
        <end position="362"/>
    </location>
</feature>
<dbReference type="InterPro" id="IPR036259">
    <property type="entry name" value="MFS_trans_sf"/>
</dbReference>
<feature type="active site" description="Proton acceptor" evidence="4">
    <location>
        <position position="601"/>
    </location>
</feature>
<feature type="domain" description="PABS" evidence="6">
    <location>
        <begin position="512"/>
        <end position="687"/>
    </location>
</feature>
<dbReference type="RefSeq" id="WP_135484191.1">
    <property type="nucleotide sequence ID" value="NZ_SRMF01000007.1"/>
</dbReference>
<feature type="transmembrane region" description="Helical" evidence="5">
    <location>
        <begin position="80"/>
        <end position="105"/>
    </location>
</feature>
<accession>A0A4Z0WBD5</accession>
<feature type="transmembrane region" description="Helical" evidence="5">
    <location>
        <begin position="383"/>
        <end position="406"/>
    </location>
</feature>
<evidence type="ECO:0000256" key="1">
    <source>
        <dbReference type="ARBA" id="ARBA00007867"/>
    </source>
</evidence>
<sequence>MPARPLSMLPRQTLLLGLLFFVSGAAALIYQVVWVRELGLLFGATAQAAALAIAIFFAGIAAGGWFFARLARRTRAPLRWFGLLELGVAVTALGHFVVVDAYFQIYPVLYEWVGAQPILETLLKALVAATLLFPTAFLMGGTLPMMGQHLIRSRDSLGTGGSGLYAVNTAGGASGALAAGFLLPLVFGFNGTYLLAVGLDSTVGLLALLLARGQSLPVDHAAKPEPVRASRFPLSVRAVALLSGFVTLAVEIIWTRLFSQVLQNSVYTYALVLTTFLAALALGSLLANGLNRQRLLAPQAVLIGLLLVSALILIFMPAAFMALTNGLGYLGQDRDFAGYVLEVARVAALSMLLPGMILGAVLPYQLRLLQSHSSTPGEALGRLIAWNTVGAIVGSLMAGFVILPLLGAWRGLWWLAAVYLLLALGLWWAQPRWGQITARLAGAAGALALLVLTPGFGSIHLQESRGDQLLALHEGSSAHVAVVERNGSRSIRVNNYYTLGSSGALIPERNQTLIPLLQHPDPQSLFFLGMGTGISAGASLYTDPERVTVCEILPDVVRVAKEHFQPWTNGLFSDERVTIHAEDGRHCLARTSETYDAIISDLFTPWKAGTGNLYTRDHYELAARRLNPGGLYAQWIPLYQVSRTELDTIANTMAEVFPQLTVWRGDLFAERSIIALVGHKEPQPLDPQVLINQMRRLNPDPDVSDDQRLTTALHLYAGNIGNGLVASAPVNTDNQPVIEYQAPRTHRAVISGTASWVTGAERDRFYEDLLQHTPPASDPVLAHLTDAQKSLVQAGALLTRYRGQFARSENADAFITRARYREQIPPPLREPATPAEQLPNR</sequence>
<feature type="transmembrane region" description="Helical" evidence="5">
    <location>
        <begin position="46"/>
        <end position="68"/>
    </location>
</feature>
<name>A0A4Z0WBD5_9GAMM</name>
<evidence type="ECO:0000259" key="6">
    <source>
        <dbReference type="PROSITE" id="PS51006"/>
    </source>
</evidence>
<comment type="caution">
    <text evidence="7">The sequence shown here is derived from an EMBL/GenBank/DDBJ whole genome shotgun (WGS) entry which is preliminary data.</text>
</comment>
<feature type="transmembrane region" description="Helical" evidence="5">
    <location>
        <begin position="300"/>
        <end position="323"/>
    </location>
</feature>
<dbReference type="PANTHER" id="PTHR43317:SF1">
    <property type="entry name" value="THERMOSPERMINE SYNTHASE ACAULIS5"/>
    <property type="match status" value="1"/>
</dbReference>